<name>A0A317Q0M6_9ENTR</name>
<dbReference type="RefSeq" id="WP_110026068.1">
    <property type="nucleotide sequence ID" value="NZ_QGTS01000007.1"/>
</dbReference>
<feature type="domain" description="Methyltransferase type 11" evidence="1">
    <location>
        <begin position="52"/>
        <end position="151"/>
    </location>
</feature>
<keyword evidence="2" id="KW-0489">Methyltransferase</keyword>
<evidence type="ECO:0000259" key="1">
    <source>
        <dbReference type="Pfam" id="PF08241"/>
    </source>
</evidence>
<comment type="caution">
    <text evidence="2">The sequence shown here is derived from an EMBL/GenBank/DDBJ whole genome shotgun (WGS) entry which is preliminary data.</text>
</comment>
<dbReference type="Pfam" id="PF08241">
    <property type="entry name" value="Methyltransf_11"/>
    <property type="match status" value="1"/>
</dbReference>
<proteinExistence type="predicted"/>
<dbReference type="InterPro" id="IPR029063">
    <property type="entry name" value="SAM-dependent_MTases_sf"/>
</dbReference>
<keyword evidence="2" id="KW-0808">Transferase</keyword>
<dbReference type="InterPro" id="IPR013216">
    <property type="entry name" value="Methyltransf_11"/>
</dbReference>
<protein>
    <submittedName>
        <fullName evidence="2">Methyltransferase family protein</fullName>
    </submittedName>
</protein>
<evidence type="ECO:0000313" key="3">
    <source>
        <dbReference type="Proteomes" id="UP000246744"/>
    </source>
</evidence>
<dbReference type="SUPFAM" id="SSF53335">
    <property type="entry name" value="S-adenosyl-L-methionine-dependent methyltransferases"/>
    <property type="match status" value="1"/>
</dbReference>
<reference evidence="2 3" key="1">
    <citation type="submission" date="2018-05" db="EMBL/GenBank/DDBJ databases">
        <title>Genomic Encyclopedia of Type Strains, Phase IV (KMG-IV): sequencing the most valuable type-strain genomes for metagenomic binning, comparative biology and taxonomic classification.</title>
        <authorList>
            <person name="Goeker M."/>
        </authorList>
    </citation>
    <scope>NUCLEOTIDE SEQUENCE [LARGE SCALE GENOMIC DNA]</scope>
    <source>
        <strain evidence="2 3">DSM 19579</strain>
    </source>
</reference>
<dbReference type="OrthoDB" id="5872370at2"/>
<accession>A0A317Q0M6</accession>
<dbReference type="PANTHER" id="PTHR12843">
    <property type="entry name" value="PROTEIN-LYSINE N-METHYLTRANSFERASE METTL10"/>
    <property type="match status" value="1"/>
</dbReference>
<keyword evidence="3" id="KW-1185">Reference proteome</keyword>
<dbReference type="AlphaFoldDB" id="A0A317Q0M6"/>
<dbReference type="GO" id="GO:0005737">
    <property type="term" value="C:cytoplasm"/>
    <property type="evidence" value="ECO:0007669"/>
    <property type="project" value="TreeGrafter"/>
</dbReference>
<dbReference type="EMBL" id="QGTS01000007">
    <property type="protein sequence ID" value="PWW08118.1"/>
    <property type="molecule type" value="Genomic_DNA"/>
</dbReference>
<dbReference type="Gene3D" id="3.40.50.150">
    <property type="entry name" value="Vaccinia Virus protein VP39"/>
    <property type="match status" value="1"/>
</dbReference>
<gene>
    <name evidence="2" type="ORF">DES37_107161</name>
</gene>
<dbReference type="GO" id="GO:0032259">
    <property type="term" value="P:methylation"/>
    <property type="evidence" value="ECO:0007669"/>
    <property type="project" value="UniProtKB-KW"/>
</dbReference>
<organism evidence="2 3">
    <name type="scientific">Mangrovibacter plantisponsor</name>
    <dbReference type="NCBI Taxonomy" id="451513"/>
    <lineage>
        <taxon>Bacteria</taxon>
        <taxon>Pseudomonadati</taxon>
        <taxon>Pseudomonadota</taxon>
        <taxon>Gammaproteobacteria</taxon>
        <taxon>Enterobacterales</taxon>
        <taxon>Enterobacteriaceae</taxon>
        <taxon>Mangrovibacter</taxon>
    </lineage>
</organism>
<evidence type="ECO:0000313" key="2">
    <source>
        <dbReference type="EMBL" id="PWW08118.1"/>
    </source>
</evidence>
<dbReference type="PANTHER" id="PTHR12843:SF5">
    <property type="entry name" value="EEF1A LYSINE METHYLTRANSFERASE 2"/>
    <property type="match status" value="1"/>
</dbReference>
<sequence>MNLFEEQYRALRTQGAQAWAGEGYTRAKKQQEQVFAWLQLNHYLPLPGASALELGCGNGAMAAQSLAERGYSVWGVDCSETAIEWASALFQQEKLAAQFLVGDVCHLPQLQNSMFELIIDGSCLHCLVNEARQRCFSEVRRLLKPEGRFVISSMCGSPRNPEDIARYDPDNYHLLRNGQPWRTLKPFQALLDEVQSAKFTVLATQVNKNSWWDHATIVCQPVCSPGTFSRYGI</sequence>
<dbReference type="Proteomes" id="UP000246744">
    <property type="component" value="Unassembled WGS sequence"/>
</dbReference>
<dbReference type="CDD" id="cd02440">
    <property type="entry name" value="AdoMet_MTases"/>
    <property type="match status" value="1"/>
</dbReference>
<dbReference type="GO" id="GO:0016279">
    <property type="term" value="F:protein-lysine N-methyltransferase activity"/>
    <property type="evidence" value="ECO:0007669"/>
    <property type="project" value="TreeGrafter"/>
</dbReference>